<dbReference type="Pfam" id="PF12697">
    <property type="entry name" value="Abhydrolase_6"/>
    <property type="match status" value="1"/>
</dbReference>
<name>A0ABR7R3V5_9PROT</name>
<dbReference type="GO" id="GO:0016787">
    <property type="term" value="F:hydrolase activity"/>
    <property type="evidence" value="ECO:0007669"/>
    <property type="project" value="UniProtKB-KW"/>
</dbReference>
<evidence type="ECO:0000259" key="2">
    <source>
        <dbReference type="Pfam" id="PF12697"/>
    </source>
</evidence>
<dbReference type="EMBL" id="JACTUZ010000012">
    <property type="protein sequence ID" value="MBC9176401.1"/>
    <property type="molecule type" value="Genomic_DNA"/>
</dbReference>
<dbReference type="InterPro" id="IPR029058">
    <property type="entry name" value="AB_hydrolase_fold"/>
</dbReference>
<gene>
    <name evidence="3" type="ORF">IBL25_05530</name>
</gene>
<proteinExistence type="inferred from homology"/>
<protein>
    <submittedName>
        <fullName evidence="3">Alpha/beta hydrolase</fullName>
    </submittedName>
</protein>
<evidence type="ECO:0000313" key="4">
    <source>
        <dbReference type="Proteomes" id="UP000603940"/>
    </source>
</evidence>
<dbReference type="PANTHER" id="PTHR43039">
    <property type="entry name" value="ESTERASE-RELATED"/>
    <property type="match status" value="1"/>
</dbReference>
<accession>A0ABR7R3V5</accession>
<comment type="caution">
    <text evidence="3">The sequence shown here is derived from an EMBL/GenBank/DDBJ whole genome shotgun (WGS) entry which is preliminary data.</text>
</comment>
<keyword evidence="3" id="KW-0378">Hydrolase</keyword>
<sequence>MVIARNNVRILGRGRQSVVFAHGYGCDQEVWQLMTPAFLADYRVVLFDHVGSGGSDLSAYHPERYSSLHAYAEDVLEVCEASCGDAPVFIGHSVGAIIGALAAARQPGYFSRLVMLTPSPCYLNDGDYPGGFSRQDIEDLLGLLDRNRLSWARLMAETIMGNPDRPALAEALAERFCRTDPLVARQFARVTFLSDHRAVLPAVSTETLVLQCAHDAIAPDAVGAYVQAHLPRGHLVRLKASGHCPHLSDPVETAAAILSWLADSHFSRARA</sequence>
<evidence type="ECO:0000256" key="1">
    <source>
        <dbReference type="ARBA" id="ARBA00008645"/>
    </source>
</evidence>
<feature type="domain" description="AB hydrolase-1" evidence="2">
    <location>
        <begin position="18"/>
        <end position="256"/>
    </location>
</feature>
<dbReference type="Proteomes" id="UP000603940">
    <property type="component" value="Unassembled WGS sequence"/>
</dbReference>
<comment type="similarity">
    <text evidence="1">Belongs to the AB hydrolase superfamily.</text>
</comment>
<dbReference type="PRINTS" id="PR00111">
    <property type="entry name" value="ABHYDROLASE"/>
</dbReference>
<reference evidence="3 4" key="1">
    <citation type="journal article" date="2009" name="Int. J. Syst. Evol. Microbiol.">
        <title>Transfer of Teichococcus ludipueritiae and Muricoccus roseus to the genus Roseomonas, as Roseomonas ludipueritiae comb. nov. and Roseomonas rosea comb. nov., respectively, and emended description of the genus Roseomonas.</title>
        <authorList>
            <person name="Sanchez-Porro C."/>
            <person name="Gallego V."/>
            <person name="Busse H.J."/>
            <person name="Kampfer P."/>
            <person name="Ventosa A."/>
        </authorList>
    </citation>
    <scope>NUCLEOTIDE SEQUENCE [LARGE SCALE GENOMIC DNA]</scope>
    <source>
        <strain evidence="3 4">DSM 14915</strain>
    </source>
</reference>
<evidence type="ECO:0000313" key="3">
    <source>
        <dbReference type="EMBL" id="MBC9176401.1"/>
    </source>
</evidence>
<keyword evidence="4" id="KW-1185">Reference proteome</keyword>
<dbReference type="SUPFAM" id="SSF53474">
    <property type="entry name" value="alpha/beta-Hydrolases"/>
    <property type="match status" value="1"/>
</dbReference>
<organism evidence="3 4">
    <name type="scientific">Pseudoroseomonas ludipueritiae</name>
    <dbReference type="NCBI Taxonomy" id="198093"/>
    <lineage>
        <taxon>Bacteria</taxon>
        <taxon>Pseudomonadati</taxon>
        <taxon>Pseudomonadota</taxon>
        <taxon>Alphaproteobacteria</taxon>
        <taxon>Acetobacterales</taxon>
        <taxon>Acetobacteraceae</taxon>
        <taxon>Pseudoroseomonas</taxon>
    </lineage>
</organism>
<dbReference type="RefSeq" id="WP_187777558.1">
    <property type="nucleotide sequence ID" value="NZ_JACTUZ010000012.1"/>
</dbReference>
<dbReference type="InterPro" id="IPR000073">
    <property type="entry name" value="AB_hydrolase_1"/>
</dbReference>
<dbReference type="Gene3D" id="3.40.50.1820">
    <property type="entry name" value="alpha/beta hydrolase"/>
    <property type="match status" value="1"/>
</dbReference>